<organism evidence="1 2">
    <name type="scientific">Ixodes persulcatus</name>
    <name type="common">Taiga tick</name>
    <dbReference type="NCBI Taxonomy" id="34615"/>
    <lineage>
        <taxon>Eukaryota</taxon>
        <taxon>Metazoa</taxon>
        <taxon>Ecdysozoa</taxon>
        <taxon>Arthropoda</taxon>
        <taxon>Chelicerata</taxon>
        <taxon>Arachnida</taxon>
        <taxon>Acari</taxon>
        <taxon>Parasitiformes</taxon>
        <taxon>Ixodida</taxon>
        <taxon>Ixodoidea</taxon>
        <taxon>Ixodidae</taxon>
        <taxon>Ixodinae</taxon>
        <taxon>Ixodes</taxon>
    </lineage>
</organism>
<accession>A0AC60QW10</accession>
<dbReference type="Proteomes" id="UP000805193">
    <property type="component" value="Unassembled WGS sequence"/>
</dbReference>
<dbReference type="EMBL" id="JABSTQ010002768">
    <property type="protein sequence ID" value="KAG0443883.1"/>
    <property type="molecule type" value="Genomic_DNA"/>
</dbReference>
<gene>
    <name evidence="1" type="ORF">HPB47_014424</name>
</gene>
<name>A0AC60QW10_IXOPE</name>
<evidence type="ECO:0000313" key="2">
    <source>
        <dbReference type="Proteomes" id="UP000805193"/>
    </source>
</evidence>
<proteinExistence type="predicted"/>
<evidence type="ECO:0000313" key="1">
    <source>
        <dbReference type="EMBL" id="KAG0443883.1"/>
    </source>
</evidence>
<keyword evidence="2" id="KW-1185">Reference proteome</keyword>
<protein>
    <submittedName>
        <fullName evidence="1">Uncharacterized protein</fullName>
    </submittedName>
</protein>
<sequence length="314" mass="35852">MDEKVQEHYGARKSTNRNQRRSYKFVTESYLEPSSLETATSLRGTPVYEKRGPKWCIASPGGPRRVQTYPGLGSTTRMPFSPDTGSPRTARRGKGIPFTTDNHLEAMHRDLKSNYMHGTHNQRLHKRLMIVLELTHDWPYERLKSLVKGSCVQTNSSTSPSKWGRRVGCYDETQRMNTRGGSGASRKFFGQQAASVEVHGQTYTFVTTTLDEYYKNAMTTLAFTFALQSMFSERLKEVRIMPTDMEPTTWLETAAETSTVDKDVVATLLNLMRMVIARVLMAAARYSVTHDRSSIHRLTSIVWLTSWVQIRYSR</sequence>
<reference evidence="1 2" key="1">
    <citation type="journal article" date="2020" name="Cell">
        <title>Large-Scale Comparative Analyses of Tick Genomes Elucidate Their Genetic Diversity and Vector Capacities.</title>
        <authorList>
            <consortium name="Tick Genome and Microbiome Consortium (TIGMIC)"/>
            <person name="Jia N."/>
            <person name="Wang J."/>
            <person name="Shi W."/>
            <person name="Du L."/>
            <person name="Sun Y."/>
            <person name="Zhan W."/>
            <person name="Jiang J.F."/>
            <person name="Wang Q."/>
            <person name="Zhang B."/>
            <person name="Ji P."/>
            <person name="Bell-Sakyi L."/>
            <person name="Cui X.M."/>
            <person name="Yuan T.T."/>
            <person name="Jiang B.G."/>
            <person name="Yang W.F."/>
            <person name="Lam T.T."/>
            <person name="Chang Q.C."/>
            <person name="Ding S.J."/>
            <person name="Wang X.J."/>
            <person name="Zhu J.G."/>
            <person name="Ruan X.D."/>
            <person name="Zhao L."/>
            <person name="Wei J.T."/>
            <person name="Ye R.Z."/>
            <person name="Que T.C."/>
            <person name="Du C.H."/>
            <person name="Zhou Y.H."/>
            <person name="Cheng J.X."/>
            <person name="Dai P.F."/>
            <person name="Guo W.B."/>
            <person name="Han X.H."/>
            <person name="Huang E.J."/>
            <person name="Li L.F."/>
            <person name="Wei W."/>
            <person name="Gao Y.C."/>
            <person name="Liu J.Z."/>
            <person name="Shao H.Z."/>
            <person name="Wang X."/>
            <person name="Wang C.C."/>
            <person name="Yang T.C."/>
            <person name="Huo Q.B."/>
            <person name="Li W."/>
            <person name="Chen H.Y."/>
            <person name="Chen S.E."/>
            <person name="Zhou L.G."/>
            <person name="Ni X.B."/>
            <person name="Tian J.H."/>
            <person name="Sheng Y."/>
            <person name="Liu T."/>
            <person name="Pan Y.S."/>
            <person name="Xia L.Y."/>
            <person name="Li J."/>
            <person name="Zhao F."/>
            <person name="Cao W.C."/>
        </authorList>
    </citation>
    <scope>NUCLEOTIDE SEQUENCE [LARGE SCALE GENOMIC DNA]</scope>
    <source>
        <strain evidence="1">Iper-2018</strain>
    </source>
</reference>
<comment type="caution">
    <text evidence="1">The sequence shown here is derived from an EMBL/GenBank/DDBJ whole genome shotgun (WGS) entry which is preliminary data.</text>
</comment>